<dbReference type="InterPro" id="IPR007278">
    <property type="entry name" value="DUF397"/>
</dbReference>
<dbReference type="AlphaFoldDB" id="A0A939JIE9"/>
<reference evidence="2" key="1">
    <citation type="submission" date="2021-03" db="EMBL/GenBank/DDBJ databases">
        <title>Streptomyces poriferae sp. nov., a novel marine sponge-derived Actinobacteria species with anti-MRSA activity.</title>
        <authorList>
            <person name="Sandoval-Powers M."/>
            <person name="Kralova S."/>
            <person name="Nguyen G.-S."/>
            <person name="Fawwal D."/>
            <person name="Degnes K."/>
            <person name="Klinkenberg G."/>
            <person name="Sletta H."/>
            <person name="Wentzel A."/>
            <person name="Liles M.R."/>
        </authorList>
    </citation>
    <scope>NUCLEOTIDE SEQUENCE</scope>
    <source>
        <strain evidence="2">DSM 41794</strain>
    </source>
</reference>
<evidence type="ECO:0000259" key="1">
    <source>
        <dbReference type="Pfam" id="PF04149"/>
    </source>
</evidence>
<gene>
    <name evidence="2" type="ORF">J0695_36545</name>
</gene>
<dbReference type="Pfam" id="PF04149">
    <property type="entry name" value="DUF397"/>
    <property type="match status" value="1"/>
</dbReference>
<dbReference type="EMBL" id="JAFLRJ010000544">
    <property type="protein sequence ID" value="MBO0517231.1"/>
    <property type="molecule type" value="Genomic_DNA"/>
</dbReference>
<feature type="domain" description="DUF397" evidence="1">
    <location>
        <begin position="13"/>
        <end position="66"/>
    </location>
</feature>
<accession>A0A939JIE9</accession>
<evidence type="ECO:0000313" key="2">
    <source>
        <dbReference type="EMBL" id="MBO0517231.1"/>
    </source>
</evidence>
<evidence type="ECO:0000313" key="3">
    <source>
        <dbReference type="Proteomes" id="UP000664167"/>
    </source>
</evidence>
<sequence>MKITIPESDLTSATWHKSTYSGGEGNNCLEVAAAFPGLVPVRDSKNPHGPALTFRAPAWSAFIATLQHP</sequence>
<name>A0A939JIE9_9ACTN</name>
<proteinExistence type="predicted"/>
<keyword evidence="3" id="KW-1185">Reference proteome</keyword>
<dbReference type="Proteomes" id="UP000664167">
    <property type="component" value="Unassembled WGS sequence"/>
</dbReference>
<protein>
    <submittedName>
        <fullName evidence="2">DUF397 domain-containing protein</fullName>
    </submittedName>
</protein>
<comment type="caution">
    <text evidence="2">The sequence shown here is derived from an EMBL/GenBank/DDBJ whole genome shotgun (WGS) entry which is preliminary data.</text>
</comment>
<dbReference type="RefSeq" id="WP_206969069.1">
    <property type="nucleotide sequence ID" value="NZ_BAAAJJ010000001.1"/>
</dbReference>
<organism evidence="2 3">
    <name type="scientific">Streptomyces beijiangensis</name>
    <dbReference type="NCBI Taxonomy" id="163361"/>
    <lineage>
        <taxon>Bacteria</taxon>
        <taxon>Bacillati</taxon>
        <taxon>Actinomycetota</taxon>
        <taxon>Actinomycetes</taxon>
        <taxon>Kitasatosporales</taxon>
        <taxon>Streptomycetaceae</taxon>
        <taxon>Streptomyces</taxon>
    </lineage>
</organism>